<keyword evidence="2" id="KW-0560">Oxidoreductase</keyword>
<dbReference type="EMBL" id="MLYV02001176">
    <property type="protein sequence ID" value="PSR72458.1"/>
    <property type="molecule type" value="Genomic_DNA"/>
</dbReference>
<dbReference type="Gene3D" id="3.40.50.720">
    <property type="entry name" value="NAD(P)-binding Rossmann-like Domain"/>
    <property type="match status" value="1"/>
</dbReference>
<dbReference type="InterPro" id="IPR036291">
    <property type="entry name" value="NAD(P)-bd_dom_sf"/>
</dbReference>
<evidence type="ECO:0000313" key="3">
    <source>
        <dbReference type="EMBL" id="PSR72458.1"/>
    </source>
</evidence>
<keyword evidence="4" id="KW-1185">Reference proteome</keyword>
<accession>A0A2R6NJN3</accession>
<dbReference type="PRINTS" id="PR00081">
    <property type="entry name" value="GDHRDH"/>
</dbReference>
<evidence type="ECO:0008006" key="5">
    <source>
        <dbReference type="Google" id="ProtNLM"/>
    </source>
</evidence>
<dbReference type="PANTHER" id="PTHR43976">
    <property type="entry name" value="SHORT CHAIN DEHYDROGENASE"/>
    <property type="match status" value="1"/>
</dbReference>
<dbReference type="STRING" id="98765.A0A2R6NJN3"/>
<dbReference type="InterPro" id="IPR002347">
    <property type="entry name" value="SDR_fam"/>
</dbReference>
<evidence type="ECO:0000256" key="2">
    <source>
        <dbReference type="ARBA" id="ARBA00023002"/>
    </source>
</evidence>
<reference evidence="3 4" key="1">
    <citation type="submission" date="2018-02" db="EMBL/GenBank/DDBJ databases">
        <title>Genome sequence of the basidiomycete white-rot fungus Phlebia centrifuga.</title>
        <authorList>
            <person name="Granchi Z."/>
            <person name="Peng M."/>
            <person name="de Vries R.P."/>
            <person name="Hilden K."/>
            <person name="Makela M.R."/>
            <person name="Grigoriev I."/>
            <person name="Riley R."/>
        </authorList>
    </citation>
    <scope>NUCLEOTIDE SEQUENCE [LARGE SCALE GENOMIC DNA]</scope>
    <source>
        <strain evidence="3 4">FBCC195</strain>
    </source>
</reference>
<comment type="similarity">
    <text evidence="1">Belongs to the short-chain dehydrogenases/reductases (SDR) family.</text>
</comment>
<dbReference type="PANTHER" id="PTHR43976:SF16">
    <property type="entry name" value="SHORT-CHAIN DEHYDROGENASE_REDUCTASE FAMILY PROTEIN"/>
    <property type="match status" value="1"/>
</dbReference>
<gene>
    <name evidence="3" type="ORF">PHLCEN_2v11672</name>
</gene>
<dbReference type="SUPFAM" id="SSF51735">
    <property type="entry name" value="NAD(P)-binding Rossmann-fold domains"/>
    <property type="match status" value="1"/>
</dbReference>
<dbReference type="OrthoDB" id="1274115at2759"/>
<proteinExistence type="inferred from homology"/>
<protein>
    <recommendedName>
        <fullName evidence="5">NAD(P)-binding protein</fullName>
    </recommendedName>
</protein>
<sequence>MSLHPRVWFITGASSGFGRCMTELVLKNGEIVVATLRKPETIDDLKVQYSPDRLLILKLDVTKPDEIAASFATAKQTFGRIDVVFNNAGYTVLGEVESVPDDVARAMFDVNFWGAAHVSQEAIKAFRDTNQPRGGRLLNVSSMVGIKALPALGFYSAAKHGASLCLLDVQGSHWVLALAALEGMSEGLAGDLDPEWNIRVTILELGGYRTKAGTESMVRTKQHSAYNKPALAPSVIRAYVANPGRGRNGSQDPNKASIKIFDLSLLQDPPLRLVLGKDAVAAGKAKVASFSSEIEKYEEWSENLYSED</sequence>
<comment type="caution">
    <text evidence="3">The sequence shown here is derived from an EMBL/GenBank/DDBJ whole genome shotgun (WGS) entry which is preliminary data.</text>
</comment>
<evidence type="ECO:0000313" key="4">
    <source>
        <dbReference type="Proteomes" id="UP000186601"/>
    </source>
</evidence>
<dbReference type="AlphaFoldDB" id="A0A2R6NJN3"/>
<dbReference type="Proteomes" id="UP000186601">
    <property type="component" value="Unassembled WGS sequence"/>
</dbReference>
<dbReference type="Pfam" id="PF00106">
    <property type="entry name" value="adh_short"/>
    <property type="match status" value="1"/>
</dbReference>
<organism evidence="3 4">
    <name type="scientific">Hermanssonia centrifuga</name>
    <dbReference type="NCBI Taxonomy" id="98765"/>
    <lineage>
        <taxon>Eukaryota</taxon>
        <taxon>Fungi</taxon>
        <taxon>Dikarya</taxon>
        <taxon>Basidiomycota</taxon>
        <taxon>Agaricomycotina</taxon>
        <taxon>Agaricomycetes</taxon>
        <taxon>Polyporales</taxon>
        <taxon>Meruliaceae</taxon>
        <taxon>Hermanssonia</taxon>
    </lineage>
</organism>
<dbReference type="CDD" id="cd05374">
    <property type="entry name" value="17beta-HSD-like_SDR_c"/>
    <property type="match status" value="1"/>
</dbReference>
<dbReference type="InterPro" id="IPR051911">
    <property type="entry name" value="SDR_oxidoreductase"/>
</dbReference>
<name>A0A2R6NJN3_9APHY</name>
<evidence type="ECO:0000256" key="1">
    <source>
        <dbReference type="ARBA" id="ARBA00006484"/>
    </source>
</evidence>
<dbReference type="GO" id="GO:0016491">
    <property type="term" value="F:oxidoreductase activity"/>
    <property type="evidence" value="ECO:0007669"/>
    <property type="project" value="UniProtKB-KW"/>
</dbReference>